<dbReference type="PANTHER" id="PTHR38600:SF2">
    <property type="entry name" value="SLL0088 PROTEIN"/>
    <property type="match status" value="1"/>
</dbReference>
<dbReference type="GeneID" id="29273859"/>
<sequence>MPSVEPSPARLFAALGDATRLGMIGRLSDGGERSIGQLGDGLPISRQAVAKHLDVLLGAGLVTRTRSGREALFRLRPEGVAEARDWLAKVNGQWDGTLGRLRDFVESQP</sequence>
<evidence type="ECO:0000259" key="1">
    <source>
        <dbReference type="PROSITE" id="PS50987"/>
    </source>
</evidence>
<dbReference type="InterPro" id="IPR036390">
    <property type="entry name" value="WH_DNA-bd_sf"/>
</dbReference>
<proteinExistence type="predicted"/>
<dbReference type="PRINTS" id="PR00778">
    <property type="entry name" value="HTHARSR"/>
</dbReference>
<dbReference type="CDD" id="cd00090">
    <property type="entry name" value="HTH_ARSR"/>
    <property type="match status" value="1"/>
</dbReference>
<dbReference type="NCBIfam" id="NF033788">
    <property type="entry name" value="HTH_metalloreg"/>
    <property type="match status" value="1"/>
</dbReference>
<dbReference type="InterPro" id="IPR036388">
    <property type="entry name" value="WH-like_DNA-bd_sf"/>
</dbReference>
<name>A0A1L5BLE7_SPHIB</name>
<gene>
    <name evidence="2" type="ORF">SIDU_03950</name>
</gene>
<dbReference type="EMBL" id="CP013070">
    <property type="protein sequence ID" value="APL93735.1"/>
    <property type="molecule type" value="Genomic_DNA"/>
</dbReference>
<dbReference type="KEGG" id="sinb:SIDU_03950"/>
<dbReference type="PROSITE" id="PS50987">
    <property type="entry name" value="HTH_ARSR_2"/>
    <property type="match status" value="1"/>
</dbReference>
<dbReference type="SMART" id="SM00418">
    <property type="entry name" value="HTH_ARSR"/>
    <property type="match status" value="1"/>
</dbReference>
<dbReference type="Proteomes" id="UP000004550">
    <property type="component" value="Chromosome"/>
</dbReference>
<dbReference type="AlphaFoldDB" id="A0A1L5BLE7"/>
<dbReference type="InterPro" id="IPR011991">
    <property type="entry name" value="ArsR-like_HTH"/>
</dbReference>
<dbReference type="InterPro" id="IPR001845">
    <property type="entry name" value="HTH_ArsR_DNA-bd_dom"/>
</dbReference>
<dbReference type="Pfam" id="PF12840">
    <property type="entry name" value="HTH_20"/>
    <property type="match status" value="1"/>
</dbReference>
<dbReference type="Gene3D" id="1.10.10.10">
    <property type="entry name" value="Winged helix-like DNA-binding domain superfamily/Winged helix DNA-binding domain"/>
    <property type="match status" value="1"/>
</dbReference>
<dbReference type="RefSeq" id="WP_007685302.1">
    <property type="nucleotide sequence ID" value="NZ_CP013070.1"/>
</dbReference>
<dbReference type="GO" id="GO:0003700">
    <property type="term" value="F:DNA-binding transcription factor activity"/>
    <property type="evidence" value="ECO:0007669"/>
    <property type="project" value="InterPro"/>
</dbReference>
<protein>
    <submittedName>
        <fullName evidence="2">ArsR family transcriptional regulator</fullName>
    </submittedName>
</protein>
<organism evidence="2 3">
    <name type="scientific">Sphingobium indicum (strain DSM 16412 / CCM 7286 / MTCC 6364 / B90A)</name>
    <dbReference type="NCBI Taxonomy" id="861109"/>
    <lineage>
        <taxon>Bacteria</taxon>
        <taxon>Pseudomonadati</taxon>
        <taxon>Pseudomonadota</taxon>
        <taxon>Alphaproteobacteria</taxon>
        <taxon>Sphingomonadales</taxon>
        <taxon>Sphingomonadaceae</taxon>
        <taxon>Sphingobium</taxon>
    </lineage>
</organism>
<feature type="domain" description="HTH arsR-type" evidence="1">
    <location>
        <begin position="1"/>
        <end position="95"/>
    </location>
</feature>
<reference evidence="2 3" key="1">
    <citation type="journal article" date="2012" name="J. Bacteriol.">
        <title>Genome sequence of Sphingobium indicum B90A, a hexachlorocyclohexane-degrading bacterium.</title>
        <authorList>
            <person name="Anand S."/>
            <person name="Sangwan N."/>
            <person name="Lata P."/>
            <person name="Kaur J."/>
            <person name="Dua A."/>
            <person name="Singh A.K."/>
            <person name="Verma M."/>
            <person name="Kaur J."/>
            <person name="Khurana J.P."/>
            <person name="Khurana P."/>
            <person name="Mathur S."/>
            <person name="Lal R."/>
        </authorList>
    </citation>
    <scope>NUCLEOTIDE SEQUENCE [LARGE SCALE GENOMIC DNA]</scope>
    <source>
        <strain evidence="3">DSM 16412 / CCM 7286 / MTCC 6364 / B90A</strain>
    </source>
</reference>
<accession>A0A1L5BLE7</accession>
<dbReference type="SUPFAM" id="SSF46785">
    <property type="entry name" value="Winged helix' DNA-binding domain"/>
    <property type="match status" value="1"/>
</dbReference>
<evidence type="ECO:0000313" key="3">
    <source>
        <dbReference type="Proteomes" id="UP000004550"/>
    </source>
</evidence>
<dbReference type="PANTHER" id="PTHR38600">
    <property type="entry name" value="TRANSCRIPTIONAL REGULATORY PROTEIN"/>
    <property type="match status" value="1"/>
</dbReference>
<evidence type="ECO:0000313" key="2">
    <source>
        <dbReference type="EMBL" id="APL93735.1"/>
    </source>
</evidence>